<dbReference type="PANTHER" id="PTHR40070:SF1">
    <property type="entry name" value="UPF0478 PROTEIN YTXG"/>
    <property type="match status" value="1"/>
</dbReference>
<keyword evidence="1" id="KW-0472">Membrane</keyword>
<gene>
    <name evidence="2" type="primary">yoxC</name>
    <name evidence="2" type="ORF">QL281_00610</name>
</gene>
<name>A0AAQ3ER43_BACIU</name>
<evidence type="ECO:0000313" key="2">
    <source>
        <dbReference type="EMBL" id="WHM21650.1"/>
    </source>
</evidence>
<evidence type="ECO:0000256" key="1">
    <source>
        <dbReference type="SAM" id="Phobius"/>
    </source>
</evidence>
<dbReference type="PANTHER" id="PTHR40070">
    <property type="entry name" value="UPF0478 PROTEIN YTXG"/>
    <property type="match status" value="1"/>
</dbReference>
<organism evidence="2 3">
    <name type="scientific">Bacillus subtilis</name>
    <dbReference type="NCBI Taxonomy" id="1423"/>
    <lineage>
        <taxon>Bacteria</taxon>
        <taxon>Bacillati</taxon>
        <taxon>Bacillota</taxon>
        <taxon>Bacilli</taxon>
        <taxon>Bacillales</taxon>
        <taxon>Bacillaceae</taxon>
        <taxon>Bacillus</taxon>
    </lineage>
</organism>
<feature type="transmembrane region" description="Helical" evidence="1">
    <location>
        <begin position="6"/>
        <end position="23"/>
    </location>
</feature>
<dbReference type="RefSeq" id="WP_017697324.1">
    <property type="nucleotide sequence ID" value="NZ_BAABSX010000046.1"/>
</dbReference>
<proteinExistence type="predicted"/>
<keyword evidence="1" id="KW-0812">Transmembrane</keyword>
<dbReference type="EMBL" id="CP125292">
    <property type="protein sequence ID" value="WHM21650.1"/>
    <property type="molecule type" value="Genomic_DNA"/>
</dbReference>
<protein>
    <submittedName>
        <fullName evidence="2">DUF948 domain-containing protein</fullName>
    </submittedName>
</protein>
<dbReference type="AlphaFoldDB" id="A0AAQ3ER43"/>
<dbReference type="Proteomes" id="UP001229422">
    <property type="component" value="Chromosome"/>
</dbReference>
<dbReference type="Pfam" id="PF06103">
    <property type="entry name" value="DUF948"/>
    <property type="match status" value="1"/>
</dbReference>
<accession>A0AAQ3ER43</accession>
<dbReference type="InterPro" id="IPR009293">
    <property type="entry name" value="UPF0478"/>
</dbReference>
<sequence>MIIVYISLAVLAVSIIFLGVTVIQNKKKMDPALKELSSVTQAMQKQIEGLKTVTELLTQKQKKVQQDVQIKKYTFQQTAAEVKKVPKAVKEVWQAGHLNSRS</sequence>
<reference evidence="2" key="1">
    <citation type="submission" date="2023-05" db="EMBL/GenBank/DDBJ databases">
        <title>Complete genome sequence of Bacillus subtilis SRCM117797 isolated from Soybean paste.</title>
        <authorList>
            <person name="Abraha H.B."/>
            <person name="Kim K.-P."/>
            <person name="Ryu M.-S."/>
            <person name="Jeong D.-Y."/>
        </authorList>
    </citation>
    <scope>NUCLEOTIDE SEQUENCE</scope>
    <source>
        <strain evidence="2">SRCM117797</strain>
    </source>
</reference>
<evidence type="ECO:0000313" key="3">
    <source>
        <dbReference type="Proteomes" id="UP001229422"/>
    </source>
</evidence>
<keyword evidence="1" id="KW-1133">Transmembrane helix</keyword>